<sequence length="83" mass="9409">MIDSASKAFFEAEKIPQFETVRSLLKDGNISLHSGFQVLQIKPKNRDILPFCEGENGLPVVERGIKYELQSFSPRFHCTYSSS</sequence>
<protein>
    <submittedName>
        <fullName evidence="1">Uncharacterized protein</fullName>
    </submittedName>
</protein>
<organism evidence="1">
    <name type="scientific">Lepeophtheirus salmonis</name>
    <name type="common">Salmon louse</name>
    <name type="synonym">Caligus salmonis</name>
    <dbReference type="NCBI Taxonomy" id="72036"/>
    <lineage>
        <taxon>Eukaryota</taxon>
        <taxon>Metazoa</taxon>
        <taxon>Ecdysozoa</taxon>
        <taxon>Arthropoda</taxon>
        <taxon>Crustacea</taxon>
        <taxon>Multicrustacea</taxon>
        <taxon>Hexanauplia</taxon>
        <taxon>Copepoda</taxon>
        <taxon>Siphonostomatoida</taxon>
        <taxon>Caligidae</taxon>
        <taxon>Lepeophtheirus</taxon>
    </lineage>
</organism>
<evidence type="ECO:0000313" key="1">
    <source>
        <dbReference type="EMBL" id="CDW41294.1"/>
    </source>
</evidence>
<accession>A0A0K2USP4</accession>
<dbReference type="AlphaFoldDB" id="A0A0K2USP4"/>
<dbReference type="EMBL" id="HACA01023933">
    <property type="protein sequence ID" value="CDW41294.1"/>
    <property type="molecule type" value="Transcribed_RNA"/>
</dbReference>
<proteinExistence type="predicted"/>
<name>A0A0K2USP4_LEPSM</name>
<reference evidence="1" key="1">
    <citation type="submission" date="2014-05" db="EMBL/GenBank/DDBJ databases">
        <authorList>
            <person name="Chronopoulou M."/>
        </authorList>
    </citation>
    <scope>NUCLEOTIDE SEQUENCE</scope>
    <source>
        <tissue evidence="1">Whole organism</tissue>
    </source>
</reference>